<comment type="caution">
    <text evidence="8">The sequence shown here is derived from an EMBL/GenBank/DDBJ whole genome shotgun (WGS) entry which is preliminary data.</text>
</comment>
<dbReference type="Gene3D" id="3.100.10.10">
    <property type="match status" value="1"/>
</dbReference>
<evidence type="ECO:0000256" key="3">
    <source>
        <dbReference type="ARBA" id="ARBA00023274"/>
    </source>
</evidence>
<dbReference type="PANTHER" id="PTHR12934:SF11">
    <property type="entry name" value="LARGE RIBOSOMAL SUBUNIT PROTEIN UL15M"/>
    <property type="match status" value="1"/>
</dbReference>
<comment type="similarity">
    <text evidence="1 4 5">Belongs to the universal ribosomal protein uL15 family.</text>
</comment>
<dbReference type="InterPro" id="IPR030878">
    <property type="entry name" value="Ribosomal_uL15"/>
</dbReference>
<dbReference type="GO" id="GO:0022625">
    <property type="term" value="C:cytosolic large ribosomal subunit"/>
    <property type="evidence" value="ECO:0007669"/>
    <property type="project" value="TreeGrafter"/>
</dbReference>
<dbReference type="GO" id="GO:0006412">
    <property type="term" value="P:translation"/>
    <property type="evidence" value="ECO:0007669"/>
    <property type="project" value="UniProtKB-UniRule"/>
</dbReference>
<sequence length="167" mass="18029">MQCDIFLLLKNLMTEGGRKMAFKVEDLSPTPGSRTREKRIGRGTGSGMGKTATRGHKGQGRATGKVAARFEGGQTPLFRRTPKKGFKNRGSIAYATVNISTLEERFESGSEISPEILVKNKILKDLKDGVKILARGELTKSFVVKANAFSATAKEKIEAAGGKAEVI</sequence>
<comment type="subunit">
    <text evidence="4">Part of the 50S ribosomal subunit.</text>
</comment>
<keyword evidence="4" id="KW-0699">rRNA-binding</keyword>
<accession>A0A124FY53</accession>
<evidence type="ECO:0000256" key="6">
    <source>
        <dbReference type="SAM" id="MobiDB-lite"/>
    </source>
</evidence>
<evidence type="ECO:0000313" key="8">
    <source>
        <dbReference type="EMBL" id="KUK80125.1"/>
    </source>
</evidence>
<dbReference type="GO" id="GO:0019843">
    <property type="term" value="F:rRNA binding"/>
    <property type="evidence" value="ECO:0007669"/>
    <property type="project" value="UniProtKB-UniRule"/>
</dbReference>
<keyword evidence="2 4" id="KW-0689">Ribosomal protein</keyword>
<dbReference type="InterPro" id="IPR005749">
    <property type="entry name" value="Ribosomal_uL15_bac-type"/>
</dbReference>
<feature type="domain" description="Large ribosomal subunit protein uL15/eL18" evidence="7">
    <location>
        <begin position="96"/>
        <end position="165"/>
    </location>
</feature>
<evidence type="ECO:0000256" key="4">
    <source>
        <dbReference type="HAMAP-Rule" id="MF_01341"/>
    </source>
</evidence>
<dbReference type="SUPFAM" id="SSF52080">
    <property type="entry name" value="Ribosomal proteins L15p and L18e"/>
    <property type="match status" value="1"/>
</dbReference>
<dbReference type="Proteomes" id="UP000054092">
    <property type="component" value="Unassembled WGS sequence"/>
</dbReference>
<evidence type="ECO:0000256" key="2">
    <source>
        <dbReference type="ARBA" id="ARBA00022980"/>
    </source>
</evidence>
<dbReference type="HAMAP" id="MF_01341">
    <property type="entry name" value="Ribosomal_uL15"/>
    <property type="match status" value="1"/>
</dbReference>
<evidence type="ECO:0000256" key="1">
    <source>
        <dbReference type="ARBA" id="ARBA00007320"/>
    </source>
</evidence>
<dbReference type="PANTHER" id="PTHR12934">
    <property type="entry name" value="50S RIBOSOMAL PROTEIN L15"/>
    <property type="match status" value="1"/>
</dbReference>
<reference evidence="9" key="1">
    <citation type="journal article" date="2015" name="MBio">
        <title>Genome-Resolved Metagenomic Analysis Reveals Roles for Candidate Phyla and Other Microbial Community Members in Biogeochemical Transformations in Oil Reservoirs.</title>
        <authorList>
            <person name="Hu P."/>
            <person name="Tom L."/>
            <person name="Singh A."/>
            <person name="Thomas B.C."/>
            <person name="Baker B.J."/>
            <person name="Piceno Y.M."/>
            <person name="Andersen G.L."/>
            <person name="Banfield J.F."/>
        </authorList>
    </citation>
    <scope>NUCLEOTIDE SEQUENCE [LARGE SCALE GENOMIC DNA]</scope>
</reference>
<comment type="function">
    <text evidence="4">Binds to the 23S rRNA.</text>
</comment>
<gene>
    <name evidence="4" type="primary">rplO</name>
    <name evidence="8" type="ORF">XD94_1155</name>
</gene>
<keyword evidence="4" id="KW-0694">RNA-binding</keyword>
<keyword evidence="3 4" id="KW-0687">Ribonucleoprotein</keyword>
<evidence type="ECO:0000313" key="9">
    <source>
        <dbReference type="Proteomes" id="UP000054092"/>
    </source>
</evidence>
<dbReference type="InterPro" id="IPR001196">
    <property type="entry name" value="Ribosomal_uL15_CS"/>
</dbReference>
<dbReference type="InterPro" id="IPR021131">
    <property type="entry name" value="Ribosomal_uL15/eL18"/>
</dbReference>
<dbReference type="EMBL" id="LGGP01000202">
    <property type="protein sequence ID" value="KUK80125.1"/>
    <property type="molecule type" value="Genomic_DNA"/>
</dbReference>
<dbReference type="Pfam" id="PF00828">
    <property type="entry name" value="Ribosomal_L27A"/>
    <property type="match status" value="1"/>
</dbReference>
<feature type="region of interest" description="Disordered" evidence="6">
    <location>
        <begin position="25"/>
        <end position="63"/>
    </location>
</feature>
<dbReference type="AlphaFoldDB" id="A0A124FY53"/>
<dbReference type="PROSITE" id="PS00475">
    <property type="entry name" value="RIBOSOMAL_L15"/>
    <property type="match status" value="1"/>
</dbReference>
<name>A0A124FY53_9BACT</name>
<proteinExistence type="inferred from homology"/>
<evidence type="ECO:0000256" key="5">
    <source>
        <dbReference type="RuleBase" id="RU003888"/>
    </source>
</evidence>
<dbReference type="GO" id="GO:0003735">
    <property type="term" value="F:structural constituent of ribosome"/>
    <property type="evidence" value="ECO:0007669"/>
    <property type="project" value="InterPro"/>
</dbReference>
<organism evidence="8 9">
    <name type="scientific">Mesotoga prima</name>
    <dbReference type="NCBI Taxonomy" id="1184387"/>
    <lineage>
        <taxon>Bacteria</taxon>
        <taxon>Thermotogati</taxon>
        <taxon>Thermotogota</taxon>
        <taxon>Thermotogae</taxon>
        <taxon>Kosmotogales</taxon>
        <taxon>Kosmotogaceae</taxon>
        <taxon>Mesotoga</taxon>
    </lineage>
</organism>
<dbReference type="PATRIC" id="fig|1184387.3.peg.1590"/>
<protein>
    <recommendedName>
        <fullName evidence="4">Large ribosomal subunit protein uL15</fullName>
    </recommendedName>
</protein>
<evidence type="ECO:0000259" key="7">
    <source>
        <dbReference type="Pfam" id="PF00828"/>
    </source>
</evidence>
<dbReference type="NCBIfam" id="TIGR01071">
    <property type="entry name" value="rplO_bact"/>
    <property type="match status" value="1"/>
</dbReference>
<dbReference type="InterPro" id="IPR036227">
    <property type="entry name" value="Ribosomal_uL15/eL18_sf"/>
</dbReference>